<accession>A0A166XBP8</accession>
<evidence type="ECO:0000256" key="2">
    <source>
        <dbReference type="ARBA" id="ARBA00007025"/>
    </source>
</evidence>
<keyword evidence="10" id="KW-0539">Nucleus</keyword>
<dbReference type="PANTHER" id="PTHR10799">
    <property type="entry name" value="SNF2/RAD54 HELICASE FAMILY"/>
    <property type="match status" value="1"/>
</dbReference>
<dbReference type="Proteomes" id="UP000076532">
    <property type="component" value="Unassembled WGS sequence"/>
</dbReference>
<dbReference type="Gene3D" id="3.40.50.300">
    <property type="entry name" value="P-loop containing nucleotide triphosphate hydrolases"/>
    <property type="match status" value="1"/>
</dbReference>
<dbReference type="InterPro" id="IPR027417">
    <property type="entry name" value="P-loop_NTPase"/>
</dbReference>
<dbReference type="GO" id="GO:0003677">
    <property type="term" value="F:DNA binding"/>
    <property type="evidence" value="ECO:0007669"/>
    <property type="project" value="UniProtKB-KW"/>
</dbReference>
<evidence type="ECO:0000256" key="1">
    <source>
        <dbReference type="ARBA" id="ARBA00004123"/>
    </source>
</evidence>
<dbReference type="OrthoDB" id="5857104at2759"/>
<dbReference type="InterPro" id="IPR014001">
    <property type="entry name" value="Helicase_ATP-bd"/>
</dbReference>
<feature type="compositionally biased region" description="Polar residues" evidence="11">
    <location>
        <begin position="173"/>
        <end position="185"/>
    </location>
</feature>
<feature type="compositionally biased region" description="Polar residues" evidence="11">
    <location>
        <begin position="131"/>
        <end position="146"/>
    </location>
</feature>
<dbReference type="InterPro" id="IPR000330">
    <property type="entry name" value="SNF2_N"/>
</dbReference>
<evidence type="ECO:0000256" key="5">
    <source>
        <dbReference type="ARBA" id="ARBA00022801"/>
    </source>
</evidence>
<evidence type="ECO:0000256" key="7">
    <source>
        <dbReference type="ARBA" id="ARBA00022840"/>
    </source>
</evidence>
<keyword evidence="9" id="KW-0238">DNA-binding</keyword>
<feature type="region of interest" description="Disordered" evidence="11">
    <location>
        <begin position="129"/>
        <end position="243"/>
    </location>
</feature>
<keyword evidence="6" id="KW-0347">Helicase</keyword>
<dbReference type="EC" id="3.6.4.12" evidence="3"/>
<feature type="region of interest" description="Disordered" evidence="11">
    <location>
        <begin position="340"/>
        <end position="400"/>
    </location>
</feature>
<dbReference type="InterPro" id="IPR038718">
    <property type="entry name" value="SNF2-like_sf"/>
</dbReference>
<dbReference type="Pfam" id="PF00271">
    <property type="entry name" value="Helicase_C"/>
    <property type="match status" value="1"/>
</dbReference>
<feature type="compositionally biased region" description="Basic and acidic residues" evidence="11">
    <location>
        <begin position="1"/>
        <end position="17"/>
    </location>
</feature>
<comment type="similarity">
    <text evidence="2">Belongs to the SNF2/RAD54 helicase family.</text>
</comment>
<dbReference type="FunFam" id="3.40.50.10810:FF:000014">
    <property type="entry name" value="SWI/SNF-related matrix-associated actin-dependent regulator of chromatin subfamily A containing DEAD/H box 1"/>
    <property type="match status" value="1"/>
</dbReference>
<keyword evidence="15" id="KW-1185">Reference proteome</keyword>
<dbReference type="GO" id="GO:0003678">
    <property type="term" value="F:DNA helicase activity"/>
    <property type="evidence" value="ECO:0007669"/>
    <property type="project" value="UniProtKB-EC"/>
</dbReference>
<keyword evidence="4" id="KW-0547">Nucleotide-binding</keyword>
<dbReference type="PROSITE" id="PS51194">
    <property type="entry name" value="HELICASE_CTER"/>
    <property type="match status" value="1"/>
</dbReference>
<dbReference type="SMART" id="SM00487">
    <property type="entry name" value="DEXDc"/>
    <property type="match status" value="1"/>
</dbReference>
<name>A0A166XBP8_9AGAM</name>
<evidence type="ECO:0000256" key="6">
    <source>
        <dbReference type="ARBA" id="ARBA00022806"/>
    </source>
</evidence>
<feature type="domain" description="Helicase ATP-binding" evidence="12">
    <location>
        <begin position="576"/>
        <end position="751"/>
    </location>
</feature>
<feature type="domain" description="Helicase C-terminal" evidence="13">
    <location>
        <begin position="968"/>
        <end position="1125"/>
    </location>
</feature>
<dbReference type="GO" id="GO:0005694">
    <property type="term" value="C:chromosome"/>
    <property type="evidence" value="ECO:0007669"/>
    <property type="project" value="UniProtKB-ARBA"/>
</dbReference>
<keyword evidence="7" id="KW-0067">ATP-binding</keyword>
<dbReference type="CDD" id="cd18793">
    <property type="entry name" value="SF2_C_SNF"/>
    <property type="match status" value="1"/>
</dbReference>
<dbReference type="InterPro" id="IPR001650">
    <property type="entry name" value="Helicase_C-like"/>
</dbReference>
<evidence type="ECO:0000259" key="13">
    <source>
        <dbReference type="PROSITE" id="PS51194"/>
    </source>
</evidence>
<dbReference type="CDD" id="cd17998">
    <property type="entry name" value="DEXHc_SMARCAD1"/>
    <property type="match status" value="1"/>
</dbReference>
<feature type="region of interest" description="Disordered" evidence="11">
    <location>
        <begin position="1"/>
        <end position="57"/>
    </location>
</feature>
<proteinExistence type="inferred from homology"/>
<dbReference type="STRING" id="436010.A0A166XBP8"/>
<organism evidence="14 15">
    <name type="scientific">Athelia psychrophila</name>
    <dbReference type="NCBI Taxonomy" id="1759441"/>
    <lineage>
        <taxon>Eukaryota</taxon>
        <taxon>Fungi</taxon>
        <taxon>Dikarya</taxon>
        <taxon>Basidiomycota</taxon>
        <taxon>Agaricomycotina</taxon>
        <taxon>Agaricomycetes</taxon>
        <taxon>Agaricomycetidae</taxon>
        <taxon>Atheliales</taxon>
        <taxon>Atheliaceae</taxon>
        <taxon>Athelia</taxon>
    </lineage>
</organism>
<feature type="compositionally biased region" description="Acidic residues" evidence="11">
    <location>
        <begin position="381"/>
        <end position="393"/>
    </location>
</feature>
<dbReference type="EMBL" id="KV417480">
    <property type="protein sequence ID" value="KZP34621.1"/>
    <property type="molecule type" value="Genomic_DNA"/>
</dbReference>
<dbReference type="SUPFAM" id="SSF52540">
    <property type="entry name" value="P-loop containing nucleoside triphosphate hydrolases"/>
    <property type="match status" value="2"/>
</dbReference>
<keyword evidence="5" id="KW-0378">Hydrolase</keyword>
<keyword evidence="8" id="KW-0156">Chromatin regulator</keyword>
<feature type="region of interest" description="Disordered" evidence="11">
    <location>
        <begin position="505"/>
        <end position="529"/>
    </location>
</feature>
<dbReference type="Gene3D" id="3.40.50.10810">
    <property type="entry name" value="Tandem AAA-ATPase domain"/>
    <property type="match status" value="1"/>
</dbReference>
<evidence type="ECO:0000256" key="11">
    <source>
        <dbReference type="SAM" id="MobiDB-lite"/>
    </source>
</evidence>
<dbReference type="AlphaFoldDB" id="A0A166XBP8"/>
<feature type="compositionally biased region" description="Basic residues" evidence="11">
    <location>
        <begin position="854"/>
        <end position="864"/>
    </location>
</feature>
<dbReference type="Pfam" id="PF00176">
    <property type="entry name" value="SNF2-rel_dom"/>
    <property type="match status" value="1"/>
</dbReference>
<dbReference type="Gene3D" id="1.10.150.320">
    <property type="entry name" value="Photosystem II 12 kDa extrinsic protein"/>
    <property type="match status" value="1"/>
</dbReference>
<dbReference type="GO" id="GO:0016787">
    <property type="term" value="F:hydrolase activity"/>
    <property type="evidence" value="ECO:0007669"/>
    <property type="project" value="UniProtKB-KW"/>
</dbReference>
<evidence type="ECO:0000256" key="9">
    <source>
        <dbReference type="ARBA" id="ARBA00023125"/>
    </source>
</evidence>
<dbReference type="InterPro" id="IPR049730">
    <property type="entry name" value="SNF2/RAD54-like_C"/>
</dbReference>
<feature type="region of interest" description="Disordered" evidence="11">
    <location>
        <begin position="838"/>
        <end position="864"/>
    </location>
</feature>
<gene>
    <name evidence="14" type="ORF">FIBSPDRAFT_881124</name>
</gene>
<evidence type="ECO:0000313" key="14">
    <source>
        <dbReference type="EMBL" id="KZP34621.1"/>
    </source>
</evidence>
<protein>
    <recommendedName>
        <fullName evidence="3">DNA helicase</fullName>
        <ecNumber evidence="3">3.6.4.12</ecNumber>
    </recommendedName>
</protein>
<dbReference type="GO" id="GO:0140658">
    <property type="term" value="F:ATP-dependent chromatin remodeler activity"/>
    <property type="evidence" value="ECO:0007669"/>
    <property type="project" value="UniProtKB-ARBA"/>
</dbReference>
<evidence type="ECO:0000256" key="4">
    <source>
        <dbReference type="ARBA" id="ARBA00022741"/>
    </source>
</evidence>
<comment type="subcellular location">
    <subcellularLocation>
        <location evidence="1">Nucleus</location>
    </subcellularLocation>
</comment>
<sequence length="1166" mass="128852">MSVNDEESRRAAALEHLKFRKQNQKLQTSSQASSASSSLSIDPSPSSYVPPPVQSRDATLTSRYFPITPGKHGTVLVPSSSPLNPDAQIRSNAAYRPYNTYDVAAISNGAHNTGWGAVNGGFGGDPLSAPSGFTSRSGTSHASLSRQWGDLGPPMSDGEGRSGDGPPRKRMRGQSQEVSDITHSPASPDVRPLGQRRNLVHARPNDSEEPSTDVRDLFDNPTTPPVARGHPTAQISPISAPSPAVDDVKFTRFAMTMPEHPKDTVRLAWKQSNGDARQASNLLQDQAWLRHPRGIEQSTPEPVGRVKAIDDAHKAERAAARERGKTSLIYANRLNLPVSASEASSTPSKQAPPTPSSFHAPLSPDVSRPRVKRAKKIVIDSDSEEQEEEEEAEPIAKRQKVATEETRALEYYNTAAAAGLQELTGCTPAQALKIIEQRPFEDVDDLKTKLGQGRKKSGPGGVSPRMFDDSTTIFKGYGAVDGILEECEELGASLRDIIASWSAPDDKGKAKRKLDGQSSSRNSPAVGGTEDGALSLVNLEAAQKRTTKDFLATQPSTLSEGTRLKDYQLLGVNWLNLLYRKGLSCILADEMGLGKTIQVISFFAHLKQQGSKGPHLVVVPSSTLENWLREFKNFAPSISVVPYYAGKEERSQLRQELLETQASTRRDGNGWEVLVTTYNLAQGDERDRKFFKRIEWDTCVFDEGHVLKNFQSQRYQTLIKYGSKWRLLLTGTPLQNNLQELVSLMNFILPSHFAEEMESLRAIFKVKGDSKVSLLAQERVSRAKKMMTPFVLRRRKDQVAKDLPKKTERIEWCGMTDLQKTIYNDALQRSRKTIFDAESGTSTPAEKDVDKGKKAAPKKKARVATRPKDKMYLENSSNVLMDLRKASSHPMLFRRRFSDQTLSSVTKLLLKEPDFKKRGAVFEYVKEDMEVMTDAELQLFFAQYKATSKYLLSDDCYLEAGKITVLLRLLEGYIAEGRKVLVFSQFTQILDIVKAVLKKQDINYLILTGSTPVDVRQSLVDQFSQDTDMSLPVFLLSTKAGGMGLNLTAASAVILFDQDFNPHNDKQAQDRAYRIGQKRDVDVIRLITKGTIEEDMLKLGQTKLALDDAVAGDTEESATTESAPELEMKTSLMNVLRKQLEQNGGDAEIASPLVEVEMVDGTVASA</sequence>
<evidence type="ECO:0000259" key="12">
    <source>
        <dbReference type="PROSITE" id="PS51192"/>
    </source>
</evidence>
<reference evidence="14 15" key="1">
    <citation type="journal article" date="2016" name="Mol. Biol. Evol.">
        <title>Comparative Genomics of Early-Diverging Mushroom-Forming Fungi Provides Insights into the Origins of Lignocellulose Decay Capabilities.</title>
        <authorList>
            <person name="Nagy L.G."/>
            <person name="Riley R."/>
            <person name="Tritt A."/>
            <person name="Adam C."/>
            <person name="Daum C."/>
            <person name="Floudas D."/>
            <person name="Sun H."/>
            <person name="Yadav J.S."/>
            <person name="Pangilinan J."/>
            <person name="Larsson K.H."/>
            <person name="Matsuura K."/>
            <person name="Barry K."/>
            <person name="Labutti K."/>
            <person name="Kuo R."/>
            <person name="Ohm R.A."/>
            <person name="Bhattacharya S.S."/>
            <person name="Shirouzu T."/>
            <person name="Yoshinaga Y."/>
            <person name="Martin F.M."/>
            <person name="Grigoriev I.V."/>
            <person name="Hibbett D.S."/>
        </authorList>
    </citation>
    <scope>NUCLEOTIDE SEQUENCE [LARGE SCALE GENOMIC DNA]</scope>
    <source>
        <strain evidence="14 15">CBS 109695</strain>
    </source>
</reference>
<evidence type="ECO:0000256" key="10">
    <source>
        <dbReference type="ARBA" id="ARBA00023242"/>
    </source>
</evidence>
<dbReference type="SUPFAM" id="SSF81585">
    <property type="entry name" value="PsbU/PolX domain-like"/>
    <property type="match status" value="1"/>
</dbReference>
<dbReference type="GO" id="GO:0005634">
    <property type="term" value="C:nucleus"/>
    <property type="evidence" value="ECO:0007669"/>
    <property type="project" value="UniProtKB-SubCell"/>
</dbReference>
<dbReference type="SMART" id="SM00490">
    <property type="entry name" value="HELICc"/>
    <property type="match status" value="1"/>
</dbReference>
<feature type="compositionally biased region" description="Low complexity" evidence="11">
    <location>
        <begin position="29"/>
        <end position="47"/>
    </location>
</feature>
<evidence type="ECO:0000256" key="3">
    <source>
        <dbReference type="ARBA" id="ARBA00012551"/>
    </source>
</evidence>
<dbReference type="PROSITE" id="PS51192">
    <property type="entry name" value="HELICASE_ATP_BIND_1"/>
    <property type="match status" value="1"/>
</dbReference>
<dbReference type="GO" id="GO:0005524">
    <property type="term" value="F:ATP binding"/>
    <property type="evidence" value="ECO:0007669"/>
    <property type="project" value="UniProtKB-KW"/>
</dbReference>
<evidence type="ECO:0000256" key="8">
    <source>
        <dbReference type="ARBA" id="ARBA00022853"/>
    </source>
</evidence>
<evidence type="ECO:0000313" key="15">
    <source>
        <dbReference type="Proteomes" id="UP000076532"/>
    </source>
</evidence>